<keyword evidence="2" id="KW-1185">Reference proteome</keyword>
<accession>A0A5Q2MLY4</accession>
<sequence length="83" mass="8380">MFKRLVVAASVSAIAVIGLGPATGASAAAPSEKSVVKVKGFAPKISTPRVIDWDAPGKAIDWDAPAPAAGSGGGYSTQRIDWD</sequence>
<evidence type="ECO:0000313" key="1">
    <source>
        <dbReference type="EMBL" id="QGG42112.1"/>
    </source>
</evidence>
<name>A0A5Q2MLY4_9ACTN</name>
<protein>
    <submittedName>
        <fullName evidence="1">Uncharacterized protein</fullName>
    </submittedName>
</protein>
<dbReference type="KEGG" id="aef:GEV26_12455"/>
<gene>
    <name evidence="1" type="ORF">GEV26_12455</name>
</gene>
<dbReference type="EMBL" id="CP045737">
    <property type="protein sequence ID" value="QGG42112.1"/>
    <property type="molecule type" value="Genomic_DNA"/>
</dbReference>
<dbReference type="AlphaFoldDB" id="A0A5Q2MLY4"/>
<dbReference type="RefSeq" id="WP_153653478.1">
    <property type="nucleotide sequence ID" value="NZ_CP045737.1"/>
</dbReference>
<organism evidence="1 2">
    <name type="scientific">Aeromicrobium yanjiei</name>
    <dbReference type="NCBI Taxonomy" id="2662028"/>
    <lineage>
        <taxon>Bacteria</taxon>
        <taxon>Bacillati</taxon>
        <taxon>Actinomycetota</taxon>
        <taxon>Actinomycetes</taxon>
        <taxon>Propionibacteriales</taxon>
        <taxon>Nocardioidaceae</taxon>
        <taxon>Aeromicrobium</taxon>
    </lineage>
</organism>
<reference evidence="1 2" key="1">
    <citation type="submission" date="2019-11" db="EMBL/GenBank/DDBJ databases">
        <authorList>
            <person name="Li J."/>
        </authorList>
    </citation>
    <scope>NUCLEOTIDE SEQUENCE [LARGE SCALE GENOMIC DNA]</scope>
    <source>
        <strain evidence="1 2">MF47</strain>
    </source>
</reference>
<dbReference type="Proteomes" id="UP000392064">
    <property type="component" value="Chromosome"/>
</dbReference>
<proteinExistence type="predicted"/>
<evidence type="ECO:0000313" key="2">
    <source>
        <dbReference type="Proteomes" id="UP000392064"/>
    </source>
</evidence>